<reference evidence="1 2" key="1">
    <citation type="journal article" date="2011" name="Proc. Natl. Acad. Sci. U.S.A.">
        <title>Comparative genomics of xylose-fermenting fungi for enhanced biofuel production.</title>
        <authorList>
            <person name="Wohlbach D.J."/>
            <person name="Kuo A."/>
            <person name="Sato T.K."/>
            <person name="Potts K.M."/>
            <person name="Salamov A.A."/>
            <person name="LaButti K.M."/>
            <person name="Sun H."/>
            <person name="Clum A."/>
            <person name="Pangilinan J.L."/>
            <person name="Lindquist E.A."/>
            <person name="Lucas S."/>
            <person name="Lapidus A."/>
            <person name="Jin M."/>
            <person name="Gunawan C."/>
            <person name="Balan V."/>
            <person name="Dale B.E."/>
            <person name="Jeffries T.W."/>
            <person name="Zinkel R."/>
            <person name="Barry K.W."/>
            <person name="Grigoriev I.V."/>
            <person name="Gasch A.P."/>
        </authorList>
    </citation>
    <scope>NUCLEOTIDE SEQUENCE [LARGE SCALE GENOMIC DNA]</scope>
    <source>
        <strain evidence="2">NRRL Y-27907 / 11-Y1</strain>
    </source>
</reference>
<sequence length="293" mass="32792">MEDTQKKTVVVILEGDLSSIEYEGCDSIEVYKVTNLFQYESYVKSVIAKRLAHVSVVIQFTTIESLTKVMYFLNQFDGNRQTQKAKFIKQLEKFARELQPETTGDKVSVTLAQGQCELPLSFPVTILFDSNQIKDNELSPATIFNLQLARYIALKHGGDIIAASNIGSIITAKNIPTILNLEIPPKPIFSVGNDTIVIYIPQAWDSWNKIILQGKSIVSSNNDDVIRQESNLAQLNMHYDDFFHGNTSNLSGVFAHLHNSTTKPSTTEPQDPPKQVISISEFLQEIVQPSIVE</sequence>
<accession>G3AG23</accession>
<dbReference type="InParanoid" id="G3AG23"/>
<dbReference type="RefSeq" id="XP_007372574.1">
    <property type="nucleotide sequence ID" value="XM_007372512.1"/>
</dbReference>
<proteinExistence type="predicted"/>
<keyword evidence="2" id="KW-1185">Reference proteome</keyword>
<protein>
    <submittedName>
        <fullName evidence="1">Uncharacterized protein</fullName>
    </submittedName>
</protein>
<dbReference type="eggNOG" id="ENOG502RQ8Q">
    <property type="taxonomic scope" value="Eukaryota"/>
</dbReference>
<evidence type="ECO:0000313" key="2">
    <source>
        <dbReference type="Proteomes" id="UP000000709"/>
    </source>
</evidence>
<dbReference type="Proteomes" id="UP000000709">
    <property type="component" value="Unassembled WGS sequence"/>
</dbReference>
<dbReference type="KEGG" id="spaa:SPAPADRAFT_48197"/>
<organism evidence="2">
    <name type="scientific">Spathaspora passalidarum (strain NRRL Y-27907 / 11-Y1)</name>
    <dbReference type="NCBI Taxonomy" id="619300"/>
    <lineage>
        <taxon>Eukaryota</taxon>
        <taxon>Fungi</taxon>
        <taxon>Dikarya</taxon>
        <taxon>Ascomycota</taxon>
        <taxon>Saccharomycotina</taxon>
        <taxon>Pichiomycetes</taxon>
        <taxon>Debaryomycetaceae</taxon>
        <taxon>Spathaspora</taxon>
    </lineage>
</organism>
<gene>
    <name evidence="1" type="ORF">SPAPADRAFT_48197</name>
</gene>
<dbReference type="OrthoDB" id="4022983at2759"/>
<dbReference type="HOGENOM" id="CLU_073103_0_0_1"/>
<dbReference type="GeneID" id="18871193"/>
<dbReference type="EMBL" id="GL996499">
    <property type="protein sequence ID" value="EGW35162.1"/>
    <property type="molecule type" value="Genomic_DNA"/>
</dbReference>
<dbReference type="OMA" id="HEASHNK"/>
<evidence type="ECO:0000313" key="1">
    <source>
        <dbReference type="EMBL" id="EGW35162.1"/>
    </source>
</evidence>
<dbReference type="AlphaFoldDB" id="G3AG23"/>
<name>G3AG23_SPAPN</name>